<comment type="caution">
    <text evidence="3">The sequence shown here is derived from an EMBL/GenBank/DDBJ whole genome shotgun (WGS) entry which is preliminary data.</text>
</comment>
<evidence type="ECO:0000313" key="4">
    <source>
        <dbReference type="Proteomes" id="UP000004221"/>
    </source>
</evidence>
<feature type="domain" description="Glycosyltransferase subfamily 4-like N-terminal" evidence="2">
    <location>
        <begin position="15"/>
        <end position="214"/>
    </location>
</feature>
<dbReference type="Gene3D" id="3.40.50.2000">
    <property type="entry name" value="Glycogen Phosphorylase B"/>
    <property type="match status" value="2"/>
</dbReference>
<gene>
    <name evidence="3" type="ORF">NITHO_1640003</name>
</gene>
<dbReference type="SUPFAM" id="SSF53756">
    <property type="entry name" value="UDP-Glycosyltransferase/glycogen phosphorylase"/>
    <property type="match status" value="1"/>
</dbReference>
<dbReference type="GO" id="GO:0016757">
    <property type="term" value="F:glycosyltransferase activity"/>
    <property type="evidence" value="ECO:0007669"/>
    <property type="project" value="InterPro"/>
</dbReference>
<dbReference type="InterPro" id="IPR001296">
    <property type="entry name" value="Glyco_trans_1"/>
</dbReference>
<evidence type="ECO:0000259" key="1">
    <source>
        <dbReference type="Pfam" id="PF00534"/>
    </source>
</evidence>
<dbReference type="Pfam" id="PF00534">
    <property type="entry name" value="Glycos_transf_1"/>
    <property type="match status" value="1"/>
</dbReference>
<dbReference type="Proteomes" id="UP000004221">
    <property type="component" value="Unassembled WGS sequence"/>
</dbReference>
<dbReference type="Pfam" id="PF13439">
    <property type="entry name" value="Glyco_transf_4"/>
    <property type="match status" value="1"/>
</dbReference>
<dbReference type="AlphaFoldDB" id="I4EDW3"/>
<evidence type="ECO:0000259" key="2">
    <source>
        <dbReference type="Pfam" id="PF13439"/>
    </source>
</evidence>
<keyword evidence="3" id="KW-0808">Transferase</keyword>
<proteinExistence type="predicted"/>
<protein>
    <submittedName>
        <fullName evidence="3">Glycosyl transferase group 1</fullName>
    </submittedName>
</protein>
<organism evidence="3 4">
    <name type="scientific">Nitrolancea hollandica Lb</name>
    <dbReference type="NCBI Taxonomy" id="1129897"/>
    <lineage>
        <taxon>Bacteria</taxon>
        <taxon>Pseudomonadati</taxon>
        <taxon>Thermomicrobiota</taxon>
        <taxon>Thermomicrobia</taxon>
        <taxon>Sphaerobacterales</taxon>
        <taxon>Sphaerobacterineae</taxon>
        <taxon>Sphaerobacteraceae</taxon>
        <taxon>Nitrolancea</taxon>
    </lineage>
</organism>
<accession>I4EDW3</accession>
<evidence type="ECO:0000313" key="3">
    <source>
        <dbReference type="EMBL" id="CCF82875.1"/>
    </source>
</evidence>
<dbReference type="RefSeq" id="WP_008475391.1">
    <property type="nucleotide sequence ID" value="NZ_CAGS01000073.1"/>
</dbReference>
<dbReference type="EMBL" id="CAGS01000073">
    <property type="protein sequence ID" value="CCF82875.1"/>
    <property type="molecule type" value="Genomic_DNA"/>
</dbReference>
<name>I4EDW3_9BACT</name>
<dbReference type="CDD" id="cd03801">
    <property type="entry name" value="GT4_PimA-like"/>
    <property type="match status" value="1"/>
</dbReference>
<keyword evidence="4" id="KW-1185">Reference proteome</keyword>
<sequence length="429" mass="46944">MRILMLADFYPPFTGGVARHVSGLSRELVKRGHEVAVATFEGDGLPRFEIDRGVRVYRIRGTAQRLTPLFKDSKRRWAPPFPDPELTWAIRQVISRERPDIVHAHTWLVNSFLPLKAWSGAKLVLTMHEYGLVCAKKNPIYRGSVCDGPGLRKCLSCSAGHYGQVKGAPAVLALRAMSAPLRRAVDLFLPVSEDAAKWCDLAGGGLPYEVIPNFMPDTAVESQSGREPYLAQLPREDYLLFVGALGRHKGVPVLLDAYAGLVDPPPLVLIGIPWPDMPATFPANVTVLENWPHDAVMQAWHRSLLALAPSVVPDTFPIAVIEAMTNGRPVIASRIGGLPELVEDGETGLLVPPGDPVALRGAIARLLADRDLAERMGQAGRRKALEFRTSNVIPRIERAYQRVMHGRVDAGMDLPAQPASAALPLIRPE</sequence>
<dbReference type="InterPro" id="IPR028098">
    <property type="entry name" value="Glyco_trans_4-like_N"/>
</dbReference>
<dbReference type="PANTHER" id="PTHR45947:SF13">
    <property type="entry name" value="TRANSFERASE"/>
    <property type="match status" value="1"/>
</dbReference>
<dbReference type="OrthoDB" id="9814612at2"/>
<reference evidence="3 4" key="1">
    <citation type="journal article" date="2012" name="ISME J.">
        <title>Nitrification expanded: discovery, physiology and genomics of a nitrite-oxidizing bacterium from the phylum Chloroflexi.</title>
        <authorList>
            <person name="Sorokin D.Y."/>
            <person name="Lucker S."/>
            <person name="Vejmelkova D."/>
            <person name="Kostrikina N.A."/>
            <person name="Kleerebezem R."/>
            <person name="Rijpstra W.I."/>
            <person name="Damste J.S."/>
            <person name="Le Paslier D."/>
            <person name="Muyzer G."/>
            <person name="Wagner M."/>
            <person name="van Loosdrecht M.C."/>
            <person name="Daims H."/>
        </authorList>
    </citation>
    <scope>NUCLEOTIDE SEQUENCE [LARGE SCALE GENOMIC DNA]</scope>
    <source>
        <strain evidence="4">none</strain>
    </source>
</reference>
<dbReference type="PANTHER" id="PTHR45947">
    <property type="entry name" value="SULFOQUINOVOSYL TRANSFERASE SQD2"/>
    <property type="match status" value="1"/>
</dbReference>
<dbReference type="InterPro" id="IPR050194">
    <property type="entry name" value="Glycosyltransferase_grp1"/>
</dbReference>
<feature type="domain" description="Glycosyl transferase family 1" evidence="1">
    <location>
        <begin position="236"/>
        <end position="382"/>
    </location>
</feature>